<accession>A0ABM7RE40</accession>
<evidence type="ECO:0000313" key="4">
    <source>
        <dbReference type="EMBL" id="BCX47148.1"/>
    </source>
</evidence>
<gene>
    <name evidence="4" type="ORF">HAHE_10560</name>
</gene>
<proteinExistence type="predicted"/>
<dbReference type="SUPFAM" id="SSF53613">
    <property type="entry name" value="Ribokinase-like"/>
    <property type="match status" value="1"/>
</dbReference>
<sequence length="322" mass="34205">MPESSKNSPAPVIVGGTIAIDHVKTPGSEGTDLLGGSAAYAALSATFFASDVRLIGIVGHDFPAAHLSMLESRGVNLGGVERSEGASFTWSGEYMENMNERVTHQVGLNVLESWEVKVPTELADAPIVVLANMSPDNQMQMLAGCGAENRFVIADTMDLWIEIANERLHEVLRQLDLFVINESEAREFAGTSNLIEAGRLLLGKGPKFVVIKLGEFGAMLFSAAGGTTTVPCPDSFFRCAAFPLRGIADPTGAGDSFLGGLAGYLAAHAGGDYSFKNIRKAVVYGSVLASFTCEAFSTQRLEGISTSDVEARLEAFRAMTAW</sequence>
<organism evidence="4 5">
    <name type="scientific">Haloferula helveola</name>
    <dbReference type="NCBI Taxonomy" id="490095"/>
    <lineage>
        <taxon>Bacteria</taxon>
        <taxon>Pseudomonadati</taxon>
        <taxon>Verrucomicrobiota</taxon>
        <taxon>Verrucomicrobiia</taxon>
        <taxon>Verrucomicrobiales</taxon>
        <taxon>Verrucomicrobiaceae</taxon>
        <taxon>Haloferula</taxon>
    </lineage>
</organism>
<keyword evidence="5" id="KW-1185">Reference proteome</keyword>
<keyword evidence="1" id="KW-0808">Transferase</keyword>
<dbReference type="EMBL" id="AP024702">
    <property type="protein sequence ID" value="BCX47148.1"/>
    <property type="molecule type" value="Genomic_DNA"/>
</dbReference>
<evidence type="ECO:0000313" key="5">
    <source>
        <dbReference type="Proteomes" id="UP001374893"/>
    </source>
</evidence>
<keyword evidence="2 4" id="KW-0418">Kinase</keyword>
<dbReference type="GO" id="GO:0016301">
    <property type="term" value="F:kinase activity"/>
    <property type="evidence" value="ECO:0007669"/>
    <property type="project" value="UniProtKB-KW"/>
</dbReference>
<dbReference type="Gene3D" id="3.40.1190.20">
    <property type="match status" value="1"/>
</dbReference>
<dbReference type="Proteomes" id="UP001374893">
    <property type="component" value="Chromosome"/>
</dbReference>
<dbReference type="PROSITE" id="PS00584">
    <property type="entry name" value="PFKB_KINASES_2"/>
    <property type="match status" value="1"/>
</dbReference>
<dbReference type="InterPro" id="IPR002173">
    <property type="entry name" value="Carboh/pur_kinase_PfkB_CS"/>
</dbReference>
<protein>
    <submittedName>
        <fullName evidence="4">Adenosine kinase</fullName>
    </submittedName>
</protein>
<dbReference type="InterPro" id="IPR011611">
    <property type="entry name" value="PfkB_dom"/>
</dbReference>
<evidence type="ECO:0000259" key="3">
    <source>
        <dbReference type="Pfam" id="PF00294"/>
    </source>
</evidence>
<dbReference type="Pfam" id="PF00294">
    <property type="entry name" value="PfkB"/>
    <property type="match status" value="1"/>
</dbReference>
<dbReference type="RefSeq" id="WP_338689189.1">
    <property type="nucleotide sequence ID" value="NZ_AP024702.1"/>
</dbReference>
<feature type="domain" description="Carbohydrate kinase PfkB" evidence="3">
    <location>
        <begin position="33"/>
        <end position="299"/>
    </location>
</feature>
<dbReference type="InterPro" id="IPR029056">
    <property type="entry name" value="Ribokinase-like"/>
</dbReference>
<reference evidence="4 5" key="1">
    <citation type="submission" date="2021-06" db="EMBL/GenBank/DDBJ databases">
        <title>Complete genome of Haloferula helveola possessing various polysaccharide degrading enzymes.</title>
        <authorList>
            <person name="Takami H."/>
            <person name="Huang C."/>
            <person name="Hamasaki K."/>
        </authorList>
    </citation>
    <scope>NUCLEOTIDE SEQUENCE [LARGE SCALE GENOMIC DNA]</scope>
    <source>
        <strain evidence="4 5">CN-1</strain>
    </source>
</reference>
<dbReference type="PANTHER" id="PTHR10584:SF166">
    <property type="entry name" value="RIBOKINASE"/>
    <property type="match status" value="1"/>
</dbReference>
<evidence type="ECO:0000256" key="2">
    <source>
        <dbReference type="ARBA" id="ARBA00022777"/>
    </source>
</evidence>
<name>A0ABM7RE40_9BACT</name>
<dbReference type="PANTHER" id="PTHR10584">
    <property type="entry name" value="SUGAR KINASE"/>
    <property type="match status" value="1"/>
</dbReference>
<evidence type="ECO:0000256" key="1">
    <source>
        <dbReference type="ARBA" id="ARBA00022679"/>
    </source>
</evidence>